<dbReference type="GO" id="GO:0019722">
    <property type="term" value="P:calcium-mediated signaling"/>
    <property type="evidence" value="ECO:0007669"/>
    <property type="project" value="UniProtKB-UniRule"/>
</dbReference>
<protein>
    <recommendedName>
        <fullName evidence="3">Calcineurin B-like protein</fullName>
    </recommendedName>
</protein>
<dbReference type="AlphaFoldDB" id="A0AAE1SAY7"/>
<reference evidence="5" key="1">
    <citation type="submission" date="2023-12" db="EMBL/GenBank/DDBJ databases">
        <title>Genome assembly of Anisodus tanguticus.</title>
        <authorList>
            <person name="Wang Y.-J."/>
        </authorList>
    </citation>
    <scope>NUCLEOTIDE SEQUENCE</scope>
    <source>
        <strain evidence="5">KB-2021</strain>
        <tissue evidence="5">Leaf</tissue>
    </source>
</reference>
<name>A0AAE1SAY7_9SOLA</name>
<dbReference type="Pfam" id="PF13202">
    <property type="entry name" value="EF-hand_5"/>
    <property type="match status" value="1"/>
</dbReference>
<keyword evidence="3" id="KW-0472">Membrane</keyword>
<dbReference type="GO" id="GO:0005509">
    <property type="term" value="F:calcium ion binding"/>
    <property type="evidence" value="ECO:0007669"/>
    <property type="project" value="UniProtKB-UniRule"/>
</dbReference>
<dbReference type="Gene3D" id="1.10.238.10">
    <property type="entry name" value="EF-hand"/>
    <property type="match status" value="1"/>
</dbReference>
<keyword evidence="1 3" id="KW-0677">Repeat</keyword>
<comment type="similarity">
    <text evidence="2 3">Belongs to the calcineurin regulatory subunit family.</text>
</comment>
<keyword evidence="6" id="KW-1185">Reference proteome</keyword>
<dbReference type="InterPro" id="IPR045198">
    <property type="entry name" value="CNBL1-10"/>
</dbReference>
<dbReference type="EMBL" id="JAVYJV010000007">
    <property type="protein sequence ID" value="KAK4366033.1"/>
    <property type="molecule type" value="Genomic_DNA"/>
</dbReference>
<dbReference type="InterPro" id="IPR002048">
    <property type="entry name" value="EF_hand_dom"/>
</dbReference>
<dbReference type="SMART" id="SM00054">
    <property type="entry name" value="EFh"/>
    <property type="match status" value="1"/>
</dbReference>
<comment type="subcellular location">
    <subcellularLocation>
        <location evidence="3">Membrane</location>
    </subcellularLocation>
</comment>
<sequence length="156" mass="18138">MNQTSVLSDDVVEMIVDKTFSDADTKGDGRIDPEEWKEFVSKTPSLLKNMTLPYLMQGYNLSIPQLYSKLLRLMIQKFRLVRAKYKSLKVMLNRLFCTGVLDDPIRYSAKELKNQKNIRGREDERGLLITTCRCGVFVAENMQRRVTAYSTQMRIE</sequence>
<dbReference type="SUPFAM" id="SSF47473">
    <property type="entry name" value="EF-hand"/>
    <property type="match status" value="1"/>
</dbReference>
<dbReference type="PROSITE" id="PS50222">
    <property type="entry name" value="EF_HAND_2"/>
    <property type="match status" value="1"/>
</dbReference>
<feature type="domain" description="EF-hand" evidence="4">
    <location>
        <begin position="11"/>
        <end position="46"/>
    </location>
</feature>
<evidence type="ECO:0000256" key="2">
    <source>
        <dbReference type="ARBA" id="ARBA00023774"/>
    </source>
</evidence>
<accession>A0AAE1SAY7</accession>
<organism evidence="5 6">
    <name type="scientific">Anisodus tanguticus</name>
    <dbReference type="NCBI Taxonomy" id="243964"/>
    <lineage>
        <taxon>Eukaryota</taxon>
        <taxon>Viridiplantae</taxon>
        <taxon>Streptophyta</taxon>
        <taxon>Embryophyta</taxon>
        <taxon>Tracheophyta</taxon>
        <taxon>Spermatophyta</taxon>
        <taxon>Magnoliopsida</taxon>
        <taxon>eudicotyledons</taxon>
        <taxon>Gunneridae</taxon>
        <taxon>Pentapetalae</taxon>
        <taxon>asterids</taxon>
        <taxon>lamiids</taxon>
        <taxon>Solanales</taxon>
        <taxon>Solanaceae</taxon>
        <taxon>Solanoideae</taxon>
        <taxon>Hyoscyameae</taxon>
        <taxon>Anisodus</taxon>
    </lineage>
</organism>
<comment type="function">
    <text evidence="3">Acts as a calcium sensor. CBL proteins interact with CIPK serine-threonine protein kinases. Binding of a CBL protein to the regulatory NAF domain of a CIPK protein lead to the activation of the kinase in a calcium-dependent manner.</text>
</comment>
<proteinExistence type="inferred from homology"/>
<dbReference type="PANTHER" id="PTHR23056">
    <property type="entry name" value="CALCINEURIN B"/>
    <property type="match status" value="1"/>
</dbReference>
<dbReference type="PANTHER" id="PTHR23056:SF142">
    <property type="entry name" value="CALCINEURIN B-LIKE PROTEIN"/>
    <property type="match status" value="1"/>
</dbReference>
<evidence type="ECO:0000256" key="1">
    <source>
        <dbReference type="ARBA" id="ARBA00022737"/>
    </source>
</evidence>
<dbReference type="GO" id="GO:0019900">
    <property type="term" value="F:kinase binding"/>
    <property type="evidence" value="ECO:0007669"/>
    <property type="project" value="UniProtKB-UniRule"/>
</dbReference>
<keyword evidence="3" id="KW-0479">Metal-binding</keyword>
<gene>
    <name evidence="5" type="ORF">RND71_013913</name>
</gene>
<dbReference type="InterPro" id="IPR011992">
    <property type="entry name" value="EF-hand-dom_pair"/>
</dbReference>
<dbReference type="Proteomes" id="UP001291623">
    <property type="component" value="Unassembled WGS sequence"/>
</dbReference>
<evidence type="ECO:0000313" key="5">
    <source>
        <dbReference type="EMBL" id="KAK4366033.1"/>
    </source>
</evidence>
<evidence type="ECO:0000259" key="4">
    <source>
        <dbReference type="PROSITE" id="PS50222"/>
    </source>
</evidence>
<dbReference type="GO" id="GO:0016020">
    <property type="term" value="C:membrane"/>
    <property type="evidence" value="ECO:0007669"/>
    <property type="project" value="UniProtKB-SubCell"/>
</dbReference>
<keyword evidence="3" id="KW-0106">Calcium</keyword>
<comment type="caution">
    <text evidence="5">The sequence shown here is derived from an EMBL/GenBank/DDBJ whole genome shotgun (WGS) entry which is preliminary data.</text>
</comment>
<comment type="subunit">
    <text evidence="3">Homodimer. Interacts with CIPK.</text>
</comment>
<evidence type="ECO:0000313" key="6">
    <source>
        <dbReference type="Proteomes" id="UP001291623"/>
    </source>
</evidence>
<evidence type="ECO:0000256" key="3">
    <source>
        <dbReference type="RuleBase" id="RU369080"/>
    </source>
</evidence>